<dbReference type="SUPFAM" id="SSF57667">
    <property type="entry name" value="beta-beta-alpha zinc fingers"/>
    <property type="match status" value="4"/>
</dbReference>
<feature type="domain" description="C2H2-type" evidence="12">
    <location>
        <begin position="369"/>
        <end position="397"/>
    </location>
</feature>
<keyword evidence="5" id="KW-0862">Zinc</keyword>
<dbReference type="FunFam" id="3.30.160.60:FF:000045">
    <property type="entry name" value="ZFP69 zinc finger protein B"/>
    <property type="match status" value="1"/>
</dbReference>
<evidence type="ECO:0000256" key="1">
    <source>
        <dbReference type="ARBA" id="ARBA00004123"/>
    </source>
</evidence>
<evidence type="ECO:0000256" key="6">
    <source>
        <dbReference type="ARBA" id="ARBA00023015"/>
    </source>
</evidence>
<dbReference type="GO" id="GO:0000978">
    <property type="term" value="F:RNA polymerase II cis-regulatory region sequence-specific DNA binding"/>
    <property type="evidence" value="ECO:0007669"/>
    <property type="project" value="TreeGrafter"/>
</dbReference>
<feature type="compositionally biased region" description="Polar residues" evidence="11">
    <location>
        <begin position="1"/>
        <end position="13"/>
    </location>
</feature>
<organism evidence="13 14">
    <name type="scientific">Clytia hemisphaerica</name>
    <dbReference type="NCBI Taxonomy" id="252671"/>
    <lineage>
        <taxon>Eukaryota</taxon>
        <taxon>Metazoa</taxon>
        <taxon>Cnidaria</taxon>
        <taxon>Hydrozoa</taxon>
        <taxon>Hydroidolina</taxon>
        <taxon>Leptothecata</taxon>
        <taxon>Obeliida</taxon>
        <taxon>Clytiidae</taxon>
        <taxon>Clytia</taxon>
    </lineage>
</organism>
<evidence type="ECO:0000313" key="13">
    <source>
        <dbReference type="EnsemblMetazoa" id="CLYHEMP018601.1"/>
    </source>
</evidence>
<dbReference type="GO" id="GO:0005654">
    <property type="term" value="C:nucleoplasm"/>
    <property type="evidence" value="ECO:0007669"/>
    <property type="project" value="TreeGrafter"/>
</dbReference>
<dbReference type="InterPro" id="IPR036236">
    <property type="entry name" value="Znf_C2H2_sf"/>
</dbReference>
<dbReference type="SMART" id="SM00355">
    <property type="entry name" value="ZnF_C2H2"/>
    <property type="match status" value="9"/>
</dbReference>
<dbReference type="Proteomes" id="UP000594262">
    <property type="component" value="Unplaced"/>
</dbReference>
<feature type="region of interest" description="Disordered" evidence="11">
    <location>
        <begin position="510"/>
        <end position="536"/>
    </location>
</feature>
<proteinExistence type="predicted"/>
<dbReference type="GeneID" id="136818576"/>
<keyword evidence="8" id="KW-0804">Transcription</keyword>
<dbReference type="PROSITE" id="PS50157">
    <property type="entry name" value="ZINC_FINGER_C2H2_2"/>
    <property type="match status" value="7"/>
</dbReference>
<feature type="region of interest" description="Disordered" evidence="11">
    <location>
        <begin position="121"/>
        <end position="148"/>
    </location>
</feature>
<dbReference type="Gene3D" id="3.30.160.60">
    <property type="entry name" value="Classic Zinc Finger"/>
    <property type="match status" value="6"/>
</dbReference>
<keyword evidence="3" id="KW-0677">Repeat</keyword>
<evidence type="ECO:0000256" key="9">
    <source>
        <dbReference type="ARBA" id="ARBA00023242"/>
    </source>
</evidence>
<keyword evidence="14" id="KW-1185">Reference proteome</keyword>
<feature type="compositionally biased region" description="Basic and acidic residues" evidence="11">
    <location>
        <begin position="510"/>
        <end position="521"/>
    </location>
</feature>
<sequence>MESLQDAQPQSSGPAEESQAPKAKAQGLSTISNSDDPTSNVIDYIQKQVESAVYEINKITGVKTENDVVFYNVQWVAHTWIPESILSQFNHFIERFWQENGGREKFIKSQKEPILVTEHVIEEGQNGQQKDESDPSIQEHDLDDSNAEEHFETTCSKCDQVFYLKSNWDLHIMFCGKETRQEMTISDATNNSLLDSETVSAVSTISEAPPKAVARSFELIPLVEPADCESCTKRMPTIHSAAGGNIDNEKLLFNATKKSISEDVEIFECQECKRDFLCKHPVDENLVLASALQANDTVAADAIFNKKFRPYSCPICNRSFESANEMYQHEVKHSNTNRRYSCAKCHMKFVTRSSLQEHYNTSNNGCAPKKCQLCSKEFVHASHLKRHMTNVHIGVKPFGCDICSHEFSQKSDLQRHEKRHKIEGRYTCVKCWLMYDTIEELREHCNERHQKGSKKAPAPEQTFKCEICPKSFKRKSHYTRHLTIHSGIKPHSCEHCGKSFNQKSDLKRHVQTHERKKEKDGIPQQDFEMDDGTEGEGEPPFICSICSRSFNQKLLLDSHMTVTHERMMGAGVSFLK</sequence>
<dbReference type="InterPro" id="IPR016197">
    <property type="entry name" value="Chromo-like_dom_sf"/>
</dbReference>
<keyword evidence="9" id="KW-0539">Nucleus</keyword>
<evidence type="ECO:0000313" key="14">
    <source>
        <dbReference type="Proteomes" id="UP000594262"/>
    </source>
</evidence>
<dbReference type="Pfam" id="PF00096">
    <property type="entry name" value="zf-C2H2"/>
    <property type="match status" value="6"/>
</dbReference>
<feature type="domain" description="C2H2-type" evidence="12">
    <location>
        <begin position="311"/>
        <end position="338"/>
    </location>
</feature>
<feature type="domain" description="C2H2-type" evidence="12">
    <location>
        <begin position="463"/>
        <end position="490"/>
    </location>
</feature>
<dbReference type="Gene3D" id="2.40.50.40">
    <property type="match status" value="1"/>
</dbReference>
<evidence type="ECO:0000256" key="2">
    <source>
        <dbReference type="ARBA" id="ARBA00022723"/>
    </source>
</evidence>
<dbReference type="PANTHER" id="PTHR24399:SF23">
    <property type="entry name" value="C2H2-TYPE DOMAIN-CONTAINING PROTEIN"/>
    <property type="match status" value="1"/>
</dbReference>
<dbReference type="CDD" id="cd00024">
    <property type="entry name" value="CD_CSD"/>
    <property type="match status" value="1"/>
</dbReference>
<dbReference type="PROSITE" id="PS00028">
    <property type="entry name" value="ZINC_FINGER_C2H2_1"/>
    <property type="match status" value="6"/>
</dbReference>
<evidence type="ECO:0000256" key="7">
    <source>
        <dbReference type="ARBA" id="ARBA00023125"/>
    </source>
</evidence>
<feature type="compositionally biased region" description="Basic and acidic residues" evidence="11">
    <location>
        <begin position="129"/>
        <end position="140"/>
    </location>
</feature>
<accession>A0A7M5X8V3</accession>
<dbReference type="Pfam" id="PF13894">
    <property type="entry name" value="zf-C2H2_4"/>
    <property type="match status" value="1"/>
</dbReference>
<feature type="compositionally biased region" description="Acidic residues" evidence="11">
    <location>
        <begin position="527"/>
        <end position="536"/>
    </location>
</feature>
<comment type="subcellular location">
    <subcellularLocation>
        <location evidence="1">Nucleus</location>
    </subcellularLocation>
</comment>
<keyword evidence="6" id="KW-0805">Transcription regulation</keyword>
<keyword evidence="2" id="KW-0479">Metal-binding</keyword>
<evidence type="ECO:0000256" key="4">
    <source>
        <dbReference type="ARBA" id="ARBA00022771"/>
    </source>
</evidence>
<reference evidence="13" key="1">
    <citation type="submission" date="2021-01" db="UniProtKB">
        <authorList>
            <consortium name="EnsemblMetazoa"/>
        </authorList>
    </citation>
    <scope>IDENTIFICATION</scope>
</reference>
<feature type="domain" description="C2H2-type" evidence="12">
    <location>
        <begin position="541"/>
        <end position="564"/>
    </location>
</feature>
<evidence type="ECO:0000256" key="5">
    <source>
        <dbReference type="ARBA" id="ARBA00022833"/>
    </source>
</evidence>
<dbReference type="GO" id="GO:0001227">
    <property type="term" value="F:DNA-binding transcription repressor activity, RNA polymerase II-specific"/>
    <property type="evidence" value="ECO:0007669"/>
    <property type="project" value="TreeGrafter"/>
</dbReference>
<evidence type="ECO:0000256" key="10">
    <source>
        <dbReference type="PROSITE-ProRule" id="PRU00042"/>
    </source>
</evidence>
<dbReference type="SUPFAM" id="SSF54160">
    <property type="entry name" value="Chromo domain-like"/>
    <property type="match status" value="1"/>
</dbReference>
<feature type="domain" description="C2H2-type" evidence="12">
    <location>
        <begin position="398"/>
        <end position="425"/>
    </location>
</feature>
<feature type="region of interest" description="Disordered" evidence="11">
    <location>
        <begin position="1"/>
        <end position="37"/>
    </location>
</feature>
<dbReference type="PANTHER" id="PTHR24399">
    <property type="entry name" value="ZINC FINGER AND BTB DOMAIN-CONTAINING"/>
    <property type="match status" value="1"/>
</dbReference>
<evidence type="ECO:0000256" key="11">
    <source>
        <dbReference type="SAM" id="MobiDB-lite"/>
    </source>
</evidence>
<protein>
    <recommendedName>
        <fullName evidence="12">C2H2-type domain-containing protein</fullName>
    </recommendedName>
</protein>
<evidence type="ECO:0000259" key="12">
    <source>
        <dbReference type="PROSITE" id="PS50157"/>
    </source>
</evidence>
<feature type="compositionally biased region" description="Polar residues" evidence="11">
    <location>
        <begin position="27"/>
        <end position="37"/>
    </location>
</feature>
<dbReference type="InterPro" id="IPR013087">
    <property type="entry name" value="Znf_C2H2_type"/>
</dbReference>
<dbReference type="FunFam" id="3.30.160.60:FF:000624">
    <property type="entry name" value="zinc finger protein 697"/>
    <property type="match status" value="1"/>
</dbReference>
<feature type="domain" description="C2H2-type" evidence="12">
    <location>
        <begin position="340"/>
        <end position="368"/>
    </location>
</feature>
<evidence type="ECO:0000256" key="3">
    <source>
        <dbReference type="ARBA" id="ARBA00022737"/>
    </source>
</evidence>
<name>A0A7M5X8V3_9CNID</name>
<dbReference type="FunFam" id="3.30.160.60:FF:001527">
    <property type="entry name" value="Zinc finger protein"/>
    <property type="match status" value="1"/>
</dbReference>
<keyword evidence="7" id="KW-0238">DNA-binding</keyword>
<dbReference type="EnsemblMetazoa" id="CLYHEMT018601.1">
    <property type="protein sequence ID" value="CLYHEMP018601.1"/>
    <property type="gene ID" value="CLYHEMG018601"/>
</dbReference>
<dbReference type="GO" id="GO:0008270">
    <property type="term" value="F:zinc ion binding"/>
    <property type="evidence" value="ECO:0007669"/>
    <property type="project" value="UniProtKB-KW"/>
</dbReference>
<dbReference type="OrthoDB" id="6077919at2759"/>
<keyword evidence="4 10" id="KW-0863">Zinc-finger</keyword>
<feature type="domain" description="C2H2-type" evidence="12">
    <location>
        <begin position="491"/>
        <end position="518"/>
    </location>
</feature>
<dbReference type="AlphaFoldDB" id="A0A7M5X8V3"/>
<evidence type="ECO:0000256" key="8">
    <source>
        <dbReference type="ARBA" id="ARBA00023163"/>
    </source>
</evidence>
<dbReference type="RefSeq" id="XP_066931005.1">
    <property type="nucleotide sequence ID" value="XM_067074904.1"/>
</dbReference>